<keyword evidence="2" id="KW-0472">Membrane</keyword>
<reference evidence="3 4" key="1">
    <citation type="submission" date="2017-12" db="EMBL/GenBank/DDBJ databases">
        <authorList>
            <person name="Pombert J.-F."/>
            <person name="Haag K.L."/>
            <person name="Ebert D."/>
        </authorList>
    </citation>
    <scope>NUCLEOTIDE SEQUENCE [LARGE SCALE GENOMIC DNA]</scope>
    <source>
        <strain evidence="3">IL-BN-2</strain>
    </source>
</reference>
<dbReference type="AlphaFoldDB" id="A0A4Q9KVC2"/>
<keyword evidence="2" id="KW-0812">Transmembrane</keyword>
<feature type="compositionally biased region" description="Basic and acidic residues" evidence="1">
    <location>
        <begin position="114"/>
        <end position="136"/>
    </location>
</feature>
<evidence type="ECO:0000313" key="3">
    <source>
        <dbReference type="EMBL" id="TBT98813.1"/>
    </source>
</evidence>
<evidence type="ECO:0000256" key="2">
    <source>
        <dbReference type="SAM" id="Phobius"/>
    </source>
</evidence>
<dbReference type="Proteomes" id="UP000293045">
    <property type="component" value="Unassembled WGS sequence"/>
</dbReference>
<dbReference type="EMBL" id="PIXR01002262">
    <property type="protein sequence ID" value="TBT98813.1"/>
    <property type="molecule type" value="Genomic_DNA"/>
</dbReference>
<name>A0A4Q9KVC2_9MICR</name>
<gene>
    <name evidence="3" type="ORF">CWI39_2262p0010</name>
</gene>
<evidence type="ECO:0000256" key="1">
    <source>
        <dbReference type="SAM" id="MobiDB-lite"/>
    </source>
</evidence>
<feature type="non-terminal residue" evidence="3">
    <location>
        <position position="279"/>
    </location>
</feature>
<keyword evidence="2" id="KW-1133">Transmembrane helix</keyword>
<accession>A0A4Q9KVC2</accession>
<protein>
    <submittedName>
        <fullName evidence="3">Uncharacterized protein</fullName>
    </submittedName>
</protein>
<proteinExistence type="predicted"/>
<feature type="region of interest" description="Disordered" evidence="1">
    <location>
        <begin position="109"/>
        <end position="142"/>
    </location>
</feature>
<sequence>MYCRKNLFAFDDLSMNPKSKNIYRMHRSFGNFNQSVRYLIVILAIFGFLQVIDCVRIIVSFDTLKRQNCLIVNSFNSFNPTNINNSKESVQAESYIYPHNRCSFSATPNCSSKDIQHEENDSNKRRRLNDANKPENTHCNFRGPNSHTNDDVCTGGDIDQNSPALFSFGNRTTIETAIKFPGDIQIVLTCEPINIVTFDYSENYMIRSKYFDEFSNVKTSKKEINIQDITNSNIDSSLFEECIYVLRYGWNCNFLGIKKENFLNLISLIYDLKCYSNSD</sequence>
<feature type="transmembrane region" description="Helical" evidence="2">
    <location>
        <begin position="38"/>
        <end position="59"/>
    </location>
</feature>
<evidence type="ECO:0000313" key="4">
    <source>
        <dbReference type="Proteomes" id="UP000293045"/>
    </source>
</evidence>
<organism evidence="3 4">
    <name type="scientific">Hamiltosporidium magnivora</name>
    <dbReference type="NCBI Taxonomy" id="148818"/>
    <lineage>
        <taxon>Eukaryota</taxon>
        <taxon>Fungi</taxon>
        <taxon>Fungi incertae sedis</taxon>
        <taxon>Microsporidia</taxon>
        <taxon>Dubosqiidae</taxon>
        <taxon>Hamiltosporidium</taxon>
    </lineage>
</organism>
<dbReference type="VEuPathDB" id="MicrosporidiaDB:CWI36_2016p0010"/>
<dbReference type="VEuPathDB" id="MicrosporidiaDB:CWI39_2262p0010"/>
<comment type="caution">
    <text evidence="3">The sequence shown here is derived from an EMBL/GenBank/DDBJ whole genome shotgun (WGS) entry which is preliminary data.</text>
</comment>